<dbReference type="EMBL" id="CP125947">
    <property type="protein sequence ID" value="WHS66471.1"/>
    <property type="molecule type" value="Genomic_DNA"/>
</dbReference>
<name>A0ABY8SYU4_9BURK</name>
<organism evidence="1 2">
    <name type="scientific">Comamonas resistens</name>
    <dbReference type="NCBI Taxonomy" id="3046670"/>
    <lineage>
        <taxon>Bacteria</taxon>
        <taxon>Pseudomonadati</taxon>
        <taxon>Pseudomonadota</taxon>
        <taxon>Betaproteobacteria</taxon>
        <taxon>Burkholderiales</taxon>
        <taxon>Comamonadaceae</taxon>
        <taxon>Comamonas</taxon>
    </lineage>
</organism>
<dbReference type="Proteomes" id="UP001240697">
    <property type="component" value="Chromosome"/>
</dbReference>
<accession>A0ABY8SYU4</accession>
<reference evidence="1 2" key="1">
    <citation type="submission" date="2023-05" db="EMBL/GenBank/DDBJ databases">
        <authorList>
            <person name="Yin Y."/>
            <person name="Lu Z."/>
        </authorList>
    </citation>
    <scope>NUCLEOTIDE SEQUENCE [LARGE SCALE GENOMIC DNA]</scope>
    <source>
        <strain evidence="1 2">ZM22</strain>
    </source>
</reference>
<sequence>MQTESTGSTIERHTLTPGNLLTLRLPEGSTLLCLGSAIQLSTTSLPSLDACSGYQMQLHNGQSWRAPAALWVQLLCVGERSRIQVQMNPAPAKENRLGLADLRRWMTLQWSAVRKTTGNIKRGQRAA</sequence>
<evidence type="ECO:0000313" key="1">
    <source>
        <dbReference type="EMBL" id="WHS66471.1"/>
    </source>
</evidence>
<evidence type="ECO:0000313" key="2">
    <source>
        <dbReference type="Proteomes" id="UP001240697"/>
    </source>
</evidence>
<gene>
    <name evidence="1" type="ORF">QMY55_04840</name>
</gene>
<keyword evidence="2" id="KW-1185">Reference proteome</keyword>
<proteinExistence type="predicted"/>
<dbReference type="RefSeq" id="WP_283487549.1">
    <property type="nucleotide sequence ID" value="NZ_CP125947.1"/>
</dbReference>
<protein>
    <submittedName>
        <fullName evidence="1">Uncharacterized protein</fullName>
    </submittedName>
</protein>